<sequence>MKPNFSPIDTLSRLMASICYFSVLFMPVVLPLIAWLVARLMSNPNEAVAYHAKRAFWSQVIPAIFGIFALLLITGIGFSTDFNGWALSGLSLALLILAGLIAVGLWVYNIVMAILVLLDR</sequence>
<reference evidence="6 7" key="1">
    <citation type="journal article" date="2021" name="Sci. Rep.">
        <title>The distribution of antibiotic resistance genes in chicken gut microbiota commensals.</title>
        <authorList>
            <person name="Juricova H."/>
            <person name="Matiasovicova J."/>
            <person name="Kubasova T."/>
            <person name="Cejkova D."/>
            <person name="Rychlik I."/>
        </authorList>
    </citation>
    <scope>NUCLEOTIDE SEQUENCE [LARGE SCALE GENOMIC DNA]</scope>
    <source>
        <strain evidence="6 7">An810</strain>
    </source>
</reference>
<evidence type="ECO:0000256" key="2">
    <source>
        <dbReference type="ARBA" id="ARBA00022692"/>
    </source>
</evidence>
<evidence type="ECO:0000313" key="6">
    <source>
        <dbReference type="EMBL" id="MBM6754675.1"/>
    </source>
</evidence>
<keyword evidence="4 5" id="KW-0472">Membrane</keyword>
<accession>A0ABS2EQJ9</accession>
<dbReference type="InterPro" id="IPR019109">
    <property type="entry name" value="MamF_MmsF"/>
</dbReference>
<evidence type="ECO:0000256" key="1">
    <source>
        <dbReference type="ARBA" id="ARBA00004141"/>
    </source>
</evidence>
<dbReference type="Proteomes" id="UP000776629">
    <property type="component" value="Unassembled WGS sequence"/>
</dbReference>
<dbReference type="Pfam" id="PF09685">
    <property type="entry name" value="MamF_MmsF"/>
    <property type="match status" value="1"/>
</dbReference>
<keyword evidence="2 5" id="KW-0812">Transmembrane</keyword>
<evidence type="ECO:0000313" key="7">
    <source>
        <dbReference type="Proteomes" id="UP000776629"/>
    </source>
</evidence>
<keyword evidence="3 5" id="KW-1133">Transmembrane helix</keyword>
<keyword evidence="7" id="KW-1185">Reference proteome</keyword>
<feature type="transmembrane region" description="Helical" evidence="5">
    <location>
        <begin position="59"/>
        <end position="78"/>
    </location>
</feature>
<proteinExistence type="predicted"/>
<feature type="transmembrane region" description="Helical" evidence="5">
    <location>
        <begin position="90"/>
        <end position="118"/>
    </location>
</feature>
<feature type="transmembrane region" description="Helical" evidence="5">
    <location>
        <begin position="14"/>
        <end position="38"/>
    </location>
</feature>
<dbReference type="EMBL" id="JACJJQ010000042">
    <property type="protein sequence ID" value="MBM6754675.1"/>
    <property type="molecule type" value="Genomic_DNA"/>
</dbReference>
<evidence type="ECO:0000256" key="4">
    <source>
        <dbReference type="ARBA" id="ARBA00023136"/>
    </source>
</evidence>
<name>A0ABS2EQJ9_9LACO</name>
<comment type="subcellular location">
    <subcellularLocation>
        <location evidence="1">Membrane</location>
        <topology evidence="1">Multi-pass membrane protein</topology>
    </subcellularLocation>
</comment>
<protein>
    <submittedName>
        <fullName evidence="6">DUF4870 domain-containing protein</fullName>
    </submittedName>
</protein>
<evidence type="ECO:0000256" key="3">
    <source>
        <dbReference type="ARBA" id="ARBA00022989"/>
    </source>
</evidence>
<gene>
    <name evidence="6" type="ORF">H5993_07885</name>
</gene>
<comment type="caution">
    <text evidence="6">The sequence shown here is derived from an EMBL/GenBank/DDBJ whole genome shotgun (WGS) entry which is preliminary data.</text>
</comment>
<evidence type="ECO:0000256" key="5">
    <source>
        <dbReference type="SAM" id="Phobius"/>
    </source>
</evidence>
<organism evidence="6 7">
    <name type="scientific">Limosilactobacillus alvi</name>
    <dbReference type="NCBI Taxonomy" id="990412"/>
    <lineage>
        <taxon>Bacteria</taxon>
        <taxon>Bacillati</taxon>
        <taxon>Bacillota</taxon>
        <taxon>Bacilli</taxon>
        <taxon>Lactobacillales</taxon>
        <taxon>Lactobacillaceae</taxon>
        <taxon>Limosilactobacillus</taxon>
    </lineage>
</organism>